<dbReference type="CDD" id="cd05233">
    <property type="entry name" value="SDR_c"/>
    <property type="match status" value="1"/>
</dbReference>
<reference evidence="4 5" key="1">
    <citation type="submission" date="2019-03" db="EMBL/GenBank/DDBJ databases">
        <title>Genomic Encyclopedia of Type Strains, Phase III (KMG-III): the genomes of soil and plant-associated and newly described type strains.</title>
        <authorList>
            <person name="Whitman W."/>
        </authorList>
    </citation>
    <scope>NUCLEOTIDE SEQUENCE [LARGE SCALE GENOMIC DNA]</scope>
    <source>
        <strain evidence="4 5">LMG 29544</strain>
    </source>
</reference>
<dbReference type="InterPro" id="IPR057326">
    <property type="entry name" value="KR_dom"/>
</dbReference>
<dbReference type="SUPFAM" id="SSF51735">
    <property type="entry name" value="NAD(P)-binding Rossmann-fold domains"/>
    <property type="match status" value="1"/>
</dbReference>
<gene>
    <name evidence="4" type="ORF">BX592_101155</name>
</gene>
<dbReference type="PROSITE" id="PS00061">
    <property type="entry name" value="ADH_SHORT"/>
    <property type="match status" value="1"/>
</dbReference>
<dbReference type="Pfam" id="PF13561">
    <property type="entry name" value="adh_short_C2"/>
    <property type="match status" value="1"/>
</dbReference>
<dbReference type="FunFam" id="3.40.50.720:FF:000084">
    <property type="entry name" value="Short-chain dehydrogenase reductase"/>
    <property type="match status" value="1"/>
</dbReference>
<sequence>MLLSKKNLDGKAALITGGSRGIGAAIAKRLAAEGAKVAITYSASQADAGQIVEEIHRDGGHAMALHADSGDVAALQSAVSTTATEFGRFDILVNNAGLLRTGVIDEIPVDDIDQMLAVNVRGPLVAIKEALRFMGKGGRIINIGSITSDYVPIPGASLYACTKGAIASMTRALARDLGGAGITINNVQPGRIDTDMNPANGPLAERIRGSIALGHYGDPEDVANMVAWLVSPEASFVTGASIKVDGGTSA</sequence>
<dbReference type="Gene3D" id="3.40.50.720">
    <property type="entry name" value="NAD(P)-binding Rossmann-like Domain"/>
    <property type="match status" value="1"/>
</dbReference>
<dbReference type="PRINTS" id="PR00081">
    <property type="entry name" value="GDHRDH"/>
</dbReference>
<dbReference type="InterPro" id="IPR036291">
    <property type="entry name" value="NAD(P)-bd_dom_sf"/>
</dbReference>
<dbReference type="GO" id="GO:0016491">
    <property type="term" value="F:oxidoreductase activity"/>
    <property type="evidence" value="ECO:0007669"/>
    <property type="project" value="UniProtKB-KW"/>
</dbReference>
<proteinExistence type="inferred from homology"/>
<evidence type="ECO:0000256" key="1">
    <source>
        <dbReference type="ARBA" id="ARBA00006484"/>
    </source>
</evidence>
<dbReference type="PRINTS" id="PR00080">
    <property type="entry name" value="SDRFAMILY"/>
</dbReference>
<keyword evidence="5" id="KW-1185">Reference proteome</keyword>
<evidence type="ECO:0000313" key="4">
    <source>
        <dbReference type="EMBL" id="TDY54699.1"/>
    </source>
</evidence>
<accession>A0A4R8M093</accession>
<dbReference type="EMBL" id="SORE01000001">
    <property type="protein sequence ID" value="TDY54699.1"/>
    <property type="molecule type" value="Genomic_DNA"/>
</dbReference>
<comment type="similarity">
    <text evidence="1">Belongs to the short-chain dehydrogenases/reductases (SDR) family.</text>
</comment>
<evidence type="ECO:0000256" key="2">
    <source>
        <dbReference type="ARBA" id="ARBA00023002"/>
    </source>
</evidence>
<dbReference type="Proteomes" id="UP000295509">
    <property type="component" value="Unassembled WGS sequence"/>
</dbReference>
<evidence type="ECO:0000313" key="5">
    <source>
        <dbReference type="Proteomes" id="UP000295509"/>
    </source>
</evidence>
<feature type="domain" description="Ketoreductase" evidence="3">
    <location>
        <begin position="11"/>
        <end position="190"/>
    </location>
</feature>
<dbReference type="PANTHER" id="PTHR43639:SF1">
    <property type="entry name" value="SHORT-CHAIN DEHYDROGENASE_REDUCTASE FAMILY PROTEIN"/>
    <property type="match status" value="1"/>
</dbReference>
<dbReference type="PANTHER" id="PTHR43639">
    <property type="entry name" value="OXIDOREDUCTASE, SHORT-CHAIN DEHYDROGENASE/REDUCTASE FAMILY (AFU_ORTHOLOGUE AFUA_5G02870)"/>
    <property type="match status" value="1"/>
</dbReference>
<comment type="caution">
    <text evidence="4">The sequence shown here is derived from an EMBL/GenBank/DDBJ whole genome shotgun (WGS) entry which is preliminary data.</text>
</comment>
<dbReference type="InterPro" id="IPR020904">
    <property type="entry name" value="Sc_DH/Rdtase_CS"/>
</dbReference>
<dbReference type="AlphaFoldDB" id="A0A4R8M093"/>
<protein>
    <submittedName>
        <fullName evidence="4">3-oxoacyl-[acyl-carrier protein] reductase</fullName>
    </submittedName>
</protein>
<dbReference type="InterPro" id="IPR002347">
    <property type="entry name" value="SDR_fam"/>
</dbReference>
<keyword evidence="2" id="KW-0560">Oxidoreductase</keyword>
<organism evidence="4 5">
    <name type="scientific">Paraburkholderia rhizosphaerae</name>
    <dbReference type="NCBI Taxonomy" id="480658"/>
    <lineage>
        <taxon>Bacteria</taxon>
        <taxon>Pseudomonadati</taxon>
        <taxon>Pseudomonadota</taxon>
        <taxon>Betaproteobacteria</taxon>
        <taxon>Burkholderiales</taxon>
        <taxon>Burkholderiaceae</taxon>
        <taxon>Paraburkholderia</taxon>
    </lineage>
</organism>
<evidence type="ECO:0000259" key="3">
    <source>
        <dbReference type="SMART" id="SM00822"/>
    </source>
</evidence>
<dbReference type="SMART" id="SM00822">
    <property type="entry name" value="PKS_KR"/>
    <property type="match status" value="1"/>
</dbReference>
<dbReference type="OrthoDB" id="9803333at2"/>
<name>A0A4R8M093_9BURK</name>
<dbReference type="RefSeq" id="WP_134189731.1">
    <property type="nucleotide sequence ID" value="NZ_JBHLUW010000027.1"/>
</dbReference>